<dbReference type="GO" id="GO:0017004">
    <property type="term" value="P:cytochrome complex assembly"/>
    <property type="evidence" value="ECO:0007669"/>
    <property type="project" value="UniProtKB-KW"/>
</dbReference>
<accession>A0A0A5HQR5</accession>
<dbReference type="Proteomes" id="UP000030401">
    <property type="component" value="Unassembled WGS sequence"/>
</dbReference>
<keyword evidence="4 6" id="KW-1133">Transmembrane helix</keyword>
<dbReference type="PANTHER" id="PTHR31566">
    <property type="entry name" value="CYTOCHROME C BIOGENESIS PROTEIN CCS1, CHLOROPLASTIC"/>
    <property type="match status" value="1"/>
</dbReference>
<feature type="transmembrane region" description="Helical" evidence="6">
    <location>
        <begin position="72"/>
        <end position="90"/>
    </location>
</feature>
<dbReference type="STRING" id="1385512.N784_06185"/>
<comment type="caution">
    <text evidence="8">The sequence shown here is derived from an EMBL/GenBank/DDBJ whole genome shotgun (WGS) entry which is preliminary data.</text>
</comment>
<dbReference type="Pfam" id="PF05140">
    <property type="entry name" value="ResB"/>
    <property type="match status" value="1"/>
</dbReference>
<reference evidence="8 9" key="1">
    <citation type="submission" date="2013-08" db="EMBL/GenBank/DDBJ databases">
        <authorList>
            <person name="Huang J."/>
            <person name="Wang G."/>
        </authorList>
    </citation>
    <scope>NUCLEOTIDE SEQUENCE [LARGE SCALE GENOMIC DNA]</scope>
    <source>
        <strain evidence="8 9">JSM 072002</strain>
    </source>
</reference>
<evidence type="ECO:0000256" key="5">
    <source>
        <dbReference type="ARBA" id="ARBA00023136"/>
    </source>
</evidence>
<dbReference type="PANTHER" id="PTHR31566:SF0">
    <property type="entry name" value="CYTOCHROME C BIOGENESIS PROTEIN CCS1, CHLOROPLASTIC"/>
    <property type="match status" value="1"/>
</dbReference>
<evidence type="ECO:0000313" key="9">
    <source>
        <dbReference type="Proteomes" id="UP000030401"/>
    </source>
</evidence>
<gene>
    <name evidence="8" type="ORF">N784_06185</name>
</gene>
<keyword evidence="3" id="KW-0201">Cytochrome c-type biogenesis</keyword>
<feature type="transmembrane region" description="Helical" evidence="6">
    <location>
        <begin position="220"/>
        <end position="242"/>
    </location>
</feature>
<evidence type="ECO:0000256" key="6">
    <source>
        <dbReference type="SAM" id="Phobius"/>
    </source>
</evidence>
<feature type="transmembrane region" description="Helical" evidence="6">
    <location>
        <begin position="473"/>
        <end position="493"/>
    </location>
</feature>
<dbReference type="InterPro" id="IPR007816">
    <property type="entry name" value="ResB-like_domain"/>
</dbReference>
<proteinExistence type="predicted"/>
<dbReference type="GO" id="GO:0016020">
    <property type="term" value="C:membrane"/>
    <property type="evidence" value="ECO:0007669"/>
    <property type="project" value="UniProtKB-SubCell"/>
</dbReference>
<dbReference type="AlphaFoldDB" id="A0A0A5HQR5"/>
<feature type="domain" description="ResB-like" evidence="7">
    <location>
        <begin position="70"/>
        <end position="524"/>
    </location>
</feature>
<evidence type="ECO:0000259" key="7">
    <source>
        <dbReference type="Pfam" id="PF05140"/>
    </source>
</evidence>
<dbReference type="InterPro" id="IPR023494">
    <property type="entry name" value="Cyt_c_bgen_Ccs1/CcsB/ResB"/>
</dbReference>
<evidence type="ECO:0000256" key="4">
    <source>
        <dbReference type="ARBA" id="ARBA00022989"/>
    </source>
</evidence>
<evidence type="ECO:0000256" key="2">
    <source>
        <dbReference type="ARBA" id="ARBA00022692"/>
    </source>
</evidence>
<comment type="subcellular location">
    <subcellularLocation>
        <location evidence="1">Membrane</location>
        <topology evidence="1">Multi-pass membrane protein</topology>
    </subcellularLocation>
</comment>
<organism evidence="8 9">
    <name type="scientific">Pontibacillus litoralis JSM 072002</name>
    <dbReference type="NCBI Taxonomy" id="1385512"/>
    <lineage>
        <taxon>Bacteria</taxon>
        <taxon>Bacillati</taxon>
        <taxon>Bacillota</taxon>
        <taxon>Bacilli</taxon>
        <taxon>Bacillales</taxon>
        <taxon>Bacillaceae</taxon>
        <taxon>Pontibacillus</taxon>
    </lineage>
</organism>
<evidence type="ECO:0000256" key="3">
    <source>
        <dbReference type="ARBA" id="ARBA00022748"/>
    </source>
</evidence>
<sequence length="544" mass="62386">MGNRTCECGHVNPKGTVLCESCGKPMEGNQHIDGNEPNKLLNMRYDGSARRSKTYNKTFVDKVWNFFSSVKVGVWLIVLVLVASAIGTIYPQEMNNQSPLPAAQYYVEEYGITGKIYYQLGFHDLYGSWWYLLLVAGLAISLVIASLDRVVPLYRSLKKQKPKRHTTFMQRQRLFGKAEQATEQDKEEMIANLKKKRYKITEQEGHVLAEKGRFSRWGPYVNHIGLIIFLMGVMLRSVPFMYIDETLWVREGETEPIPGTDGQYYIENVDFFVETYDESDPRFKDALEQEGTVVSNYQTDAIIYERTDDGLPGVEPELTKIQEGAIQVNNPIKVDGFGLYQTTYQLNEFKSMSFKIHETNDKEEKAIGGEFTIDLMNPESEYILENGMRVEIVSYFPEFDMEDGEPVSVSKYPKNPAFVLNVYPPEDPNSPETSFLAIGANLDPEENNQYKVSITNFETRDVTGLTITKDRTLWILALGGLIFMIGVVQGMYWPHRRIWIQPKEQGFWLAAHTNKNWFGMKKEIQQVIEGTDVPMVNDQVEQEQ</sequence>
<protein>
    <submittedName>
        <fullName evidence="8">Cytochrome C biogenesis protein</fullName>
    </submittedName>
</protein>
<keyword evidence="9" id="KW-1185">Reference proteome</keyword>
<feature type="transmembrane region" description="Helical" evidence="6">
    <location>
        <begin position="129"/>
        <end position="151"/>
    </location>
</feature>
<name>A0A0A5HQR5_9BACI</name>
<dbReference type="eggNOG" id="COG1333">
    <property type="taxonomic scope" value="Bacteria"/>
</dbReference>
<dbReference type="OrthoDB" id="9770923at2"/>
<keyword evidence="5 6" id="KW-0472">Membrane</keyword>
<dbReference type="RefSeq" id="WP_036834924.1">
    <property type="nucleotide sequence ID" value="NZ_AVPG01000017.1"/>
</dbReference>
<keyword evidence="2 6" id="KW-0812">Transmembrane</keyword>
<dbReference type="EMBL" id="AVPG01000017">
    <property type="protein sequence ID" value="KGX85957.1"/>
    <property type="molecule type" value="Genomic_DNA"/>
</dbReference>
<evidence type="ECO:0000256" key="1">
    <source>
        <dbReference type="ARBA" id="ARBA00004141"/>
    </source>
</evidence>
<evidence type="ECO:0000313" key="8">
    <source>
        <dbReference type="EMBL" id="KGX85957.1"/>
    </source>
</evidence>